<dbReference type="AlphaFoldDB" id="A0AA36DS14"/>
<dbReference type="PANTHER" id="PTHR23248">
    <property type="entry name" value="PHOSPHOLIPID SCRAMBLASE-RELATED"/>
    <property type="match status" value="1"/>
</dbReference>
<keyword evidence="5" id="KW-1185">Reference proteome</keyword>
<keyword evidence="2" id="KW-0564">Palmitate</keyword>
<dbReference type="InterPro" id="IPR005552">
    <property type="entry name" value="Scramblase"/>
</dbReference>
<comment type="function">
    <text evidence="2">May mediate accelerated ATP-independent bidirectional transbilayer migration of phospholipids upon binding calcium ions that results in a loss of phospholipid asymmetry in the plasma membrane.</text>
</comment>
<protein>
    <recommendedName>
        <fullName evidence="2">Phospholipid scramblase</fullName>
    </recommendedName>
</protein>
<gene>
    <name evidence="4" type="ORF">CYNAS_LOCUS4608</name>
</gene>
<accession>A0AA36DS14</accession>
<feature type="compositionally biased region" description="Pro residues" evidence="3">
    <location>
        <begin position="35"/>
        <end position="52"/>
    </location>
</feature>
<keyword evidence="2" id="KW-0449">Lipoprotein</keyword>
<reference evidence="4" key="1">
    <citation type="submission" date="2023-07" db="EMBL/GenBank/DDBJ databases">
        <authorList>
            <consortium name="CYATHOMIX"/>
        </authorList>
    </citation>
    <scope>NUCLEOTIDE SEQUENCE</scope>
    <source>
        <strain evidence="4">N/A</strain>
    </source>
</reference>
<dbReference type="GO" id="GO:0017128">
    <property type="term" value="F:phospholipid scramblase activity"/>
    <property type="evidence" value="ECO:0007669"/>
    <property type="project" value="InterPro"/>
</dbReference>
<keyword evidence="2" id="KW-0106">Calcium</keyword>
<evidence type="ECO:0000313" key="4">
    <source>
        <dbReference type="EMBL" id="CAJ0592625.1"/>
    </source>
</evidence>
<comment type="cofactor">
    <cofactor evidence="2">
        <name>Ca(2+)</name>
        <dbReference type="ChEBI" id="CHEBI:29108"/>
    </cofactor>
</comment>
<dbReference type="PANTHER" id="PTHR23248:SF63">
    <property type="entry name" value="PHOSPHOLIPID SCRAMBLASE"/>
    <property type="match status" value="1"/>
</dbReference>
<name>A0AA36DS14_CYLNA</name>
<feature type="region of interest" description="Disordered" evidence="3">
    <location>
        <begin position="1"/>
        <end position="52"/>
    </location>
</feature>
<dbReference type="GO" id="GO:0005886">
    <property type="term" value="C:plasma membrane"/>
    <property type="evidence" value="ECO:0007669"/>
    <property type="project" value="TreeGrafter"/>
</dbReference>
<comment type="caution">
    <text evidence="4">The sequence shown here is derived from an EMBL/GenBank/DDBJ whole genome shotgun (WGS) entry which is preliminary data.</text>
</comment>
<dbReference type="Proteomes" id="UP001176961">
    <property type="component" value="Unassembled WGS sequence"/>
</dbReference>
<evidence type="ECO:0000313" key="5">
    <source>
        <dbReference type="Proteomes" id="UP001176961"/>
    </source>
</evidence>
<proteinExistence type="inferred from homology"/>
<organism evidence="4 5">
    <name type="scientific">Cylicocyclus nassatus</name>
    <name type="common">Nematode worm</name>
    <dbReference type="NCBI Taxonomy" id="53992"/>
    <lineage>
        <taxon>Eukaryota</taxon>
        <taxon>Metazoa</taxon>
        <taxon>Ecdysozoa</taxon>
        <taxon>Nematoda</taxon>
        <taxon>Chromadorea</taxon>
        <taxon>Rhabditida</taxon>
        <taxon>Rhabditina</taxon>
        <taxon>Rhabditomorpha</taxon>
        <taxon>Strongyloidea</taxon>
        <taxon>Strongylidae</taxon>
        <taxon>Cylicocyclus</taxon>
    </lineage>
</organism>
<comment type="similarity">
    <text evidence="1 2">Belongs to the phospholipid scramblase family.</text>
</comment>
<evidence type="ECO:0000256" key="2">
    <source>
        <dbReference type="RuleBase" id="RU363116"/>
    </source>
</evidence>
<sequence>MWEPSEQPSQPSAEQMRQSNEPIQRSAENAQKKQLPPPPPGAPVRPEQLPLPPPIEGVPPGLEYLTMIDEIVIHQLIEILELASGVEIGNKYSLRNVHGEQAYYAFEESTCLQRQFCCSLRKFILHVVDNFKREVIIVRRPLRLCAGGCFGLCACIQCCSGQCSVESPPGNVIGTVEQRQACCATCFDVRDANGELLYEVNGPCCIVLCGCQNKHFPIYTTSKEKIGVITKVWGGYEREVYTKADIFKVTFSMDLDVLNKAILIGATFLIDYMEFENQQMRQ</sequence>
<dbReference type="EMBL" id="CATQJL010000112">
    <property type="protein sequence ID" value="CAJ0592625.1"/>
    <property type="molecule type" value="Genomic_DNA"/>
</dbReference>
<dbReference type="Pfam" id="PF03803">
    <property type="entry name" value="Scramblase"/>
    <property type="match status" value="1"/>
</dbReference>
<feature type="compositionally biased region" description="Polar residues" evidence="3">
    <location>
        <begin position="1"/>
        <end position="29"/>
    </location>
</feature>
<evidence type="ECO:0000256" key="1">
    <source>
        <dbReference type="ARBA" id="ARBA00005350"/>
    </source>
</evidence>
<evidence type="ECO:0000256" key="3">
    <source>
        <dbReference type="SAM" id="MobiDB-lite"/>
    </source>
</evidence>